<keyword evidence="8" id="KW-1185">Reference proteome</keyword>
<feature type="non-terminal residue" evidence="7">
    <location>
        <position position="1"/>
    </location>
</feature>
<dbReference type="EMBL" id="JAGKQH010000011">
    <property type="protein sequence ID" value="KAG6588605.1"/>
    <property type="molecule type" value="Genomic_DNA"/>
</dbReference>
<dbReference type="AlphaFoldDB" id="A0AAV6MW14"/>
<keyword evidence="4" id="KW-0493">Microtubule</keyword>
<evidence type="ECO:0000313" key="8">
    <source>
        <dbReference type="Proteomes" id="UP000685013"/>
    </source>
</evidence>
<dbReference type="GO" id="GO:0007010">
    <property type="term" value="P:cytoskeleton organization"/>
    <property type="evidence" value="ECO:0007669"/>
    <property type="project" value="InterPro"/>
</dbReference>
<evidence type="ECO:0000256" key="6">
    <source>
        <dbReference type="ARBA" id="ARBA00023212"/>
    </source>
</evidence>
<evidence type="ECO:0000313" key="7">
    <source>
        <dbReference type="EMBL" id="KAG6588605.1"/>
    </source>
</evidence>
<sequence length="109" mass="12171">MPLTISGSFTEGKSSSQWRTLVRPSMDANDFLNLFHGSDPVKVELNRLENEAEEKLKLTVSLLESKNLEIKKINGEKASMTAQFAAHATQKDDDMPPIEDILEPLEAEL</sequence>
<keyword evidence="3" id="KW-0963">Cytoplasm</keyword>
<keyword evidence="5" id="KW-0175">Coiled coil</keyword>
<dbReference type="InterPro" id="IPR009768">
    <property type="entry name" value="MAP70"/>
</dbReference>
<evidence type="ECO:0000256" key="1">
    <source>
        <dbReference type="ARBA" id="ARBA00004245"/>
    </source>
</evidence>
<comment type="similarity">
    <text evidence="2">Belongs to the MAP70 family.</text>
</comment>
<accession>A0AAV6MW14</accession>
<protein>
    <submittedName>
        <fullName evidence="7">Microtubule-associated protein 70-4</fullName>
    </submittedName>
</protein>
<keyword evidence="6" id="KW-0206">Cytoskeleton</keyword>
<dbReference type="PANTHER" id="PTHR31246:SF17">
    <property type="entry name" value="MICROTUBULE-ASSOCIATED PROTEIN 70-2"/>
    <property type="match status" value="1"/>
</dbReference>
<organism evidence="7 8">
    <name type="scientific">Cucurbita argyrosperma subsp. sororia</name>
    <dbReference type="NCBI Taxonomy" id="37648"/>
    <lineage>
        <taxon>Eukaryota</taxon>
        <taxon>Viridiplantae</taxon>
        <taxon>Streptophyta</taxon>
        <taxon>Embryophyta</taxon>
        <taxon>Tracheophyta</taxon>
        <taxon>Spermatophyta</taxon>
        <taxon>Magnoliopsida</taxon>
        <taxon>eudicotyledons</taxon>
        <taxon>Gunneridae</taxon>
        <taxon>Pentapetalae</taxon>
        <taxon>rosids</taxon>
        <taxon>fabids</taxon>
        <taxon>Cucurbitales</taxon>
        <taxon>Cucurbitaceae</taxon>
        <taxon>Cucurbiteae</taxon>
        <taxon>Cucurbita</taxon>
    </lineage>
</organism>
<comment type="caution">
    <text evidence="7">The sequence shown here is derived from an EMBL/GenBank/DDBJ whole genome shotgun (WGS) entry which is preliminary data.</text>
</comment>
<dbReference type="Pfam" id="PF07058">
    <property type="entry name" value="MAP70"/>
    <property type="match status" value="1"/>
</dbReference>
<evidence type="ECO:0000256" key="3">
    <source>
        <dbReference type="ARBA" id="ARBA00022490"/>
    </source>
</evidence>
<dbReference type="Proteomes" id="UP000685013">
    <property type="component" value="Chromosome 11"/>
</dbReference>
<evidence type="ECO:0000256" key="2">
    <source>
        <dbReference type="ARBA" id="ARBA00008825"/>
    </source>
</evidence>
<comment type="subcellular location">
    <subcellularLocation>
        <location evidence="1">Cytoplasm</location>
        <location evidence="1">Cytoskeleton</location>
    </subcellularLocation>
</comment>
<gene>
    <name evidence="7" type="primary">MAP70.4</name>
    <name evidence="7" type="ORF">SDJN03_17170</name>
</gene>
<reference evidence="7 8" key="1">
    <citation type="journal article" date="2021" name="Hortic Res">
        <title>The domestication of Cucurbita argyrosperma as revealed by the genome of its wild relative.</title>
        <authorList>
            <person name="Barrera-Redondo J."/>
            <person name="Sanchez-de la Vega G."/>
            <person name="Aguirre-Liguori J.A."/>
            <person name="Castellanos-Morales G."/>
            <person name="Gutierrez-Guerrero Y.T."/>
            <person name="Aguirre-Dugua X."/>
            <person name="Aguirre-Planter E."/>
            <person name="Tenaillon M.I."/>
            <person name="Lira-Saade R."/>
            <person name="Eguiarte L.E."/>
        </authorList>
    </citation>
    <scope>NUCLEOTIDE SEQUENCE [LARGE SCALE GENOMIC DNA]</scope>
    <source>
        <strain evidence="7">JBR-2021</strain>
    </source>
</reference>
<proteinExistence type="inferred from homology"/>
<dbReference type="PANTHER" id="PTHR31246">
    <property type="entry name" value="MICROTUBULE-ASSOCIATED PROTEIN 70-2"/>
    <property type="match status" value="1"/>
</dbReference>
<dbReference type="GO" id="GO:0005874">
    <property type="term" value="C:microtubule"/>
    <property type="evidence" value="ECO:0007669"/>
    <property type="project" value="UniProtKB-KW"/>
</dbReference>
<evidence type="ECO:0000256" key="4">
    <source>
        <dbReference type="ARBA" id="ARBA00022701"/>
    </source>
</evidence>
<name>A0AAV6MW14_9ROSI</name>
<evidence type="ECO:0000256" key="5">
    <source>
        <dbReference type="ARBA" id="ARBA00023054"/>
    </source>
</evidence>
<dbReference type="GO" id="GO:0008017">
    <property type="term" value="F:microtubule binding"/>
    <property type="evidence" value="ECO:0007669"/>
    <property type="project" value="InterPro"/>
</dbReference>